<feature type="transmembrane region" description="Helical" evidence="3">
    <location>
        <begin position="100"/>
        <end position="121"/>
    </location>
</feature>
<keyword evidence="3" id="KW-1133">Transmembrane helix</keyword>
<dbReference type="InterPro" id="IPR050194">
    <property type="entry name" value="Glycosyltransferase_grp1"/>
</dbReference>
<evidence type="ECO:0008006" key="7">
    <source>
        <dbReference type="Google" id="ProtNLM"/>
    </source>
</evidence>
<dbReference type="Pfam" id="PF00534">
    <property type="entry name" value="Glycos_transf_1"/>
    <property type="match status" value="1"/>
</dbReference>
<keyword evidence="3" id="KW-0812">Transmembrane</keyword>
<evidence type="ECO:0000313" key="6">
    <source>
        <dbReference type="EMBL" id="CAA9317133.1"/>
    </source>
</evidence>
<dbReference type="PANTHER" id="PTHR45947:SF3">
    <property type="entry name" value="SULFOQUINOVOSYL TRANSFERASE SQD2"/>
    <property type="match status" value="1"/>
</dbReference>
<dbReference type="Pfam" id="PF13579">
    <property type="entry name" value="Glyco_trans_4_4"/>
    <property type="match status" value="1"/>
</dbReference>
<keyword evidence="1" id="KW-0328">Glycosyltransferase</keyword>
<keyword evidence="3" id="KW-0472">Membrane</keyword>
<dbReference type="GO" id="GO:0016757">
    <property type="term" value="F:glycosyltransferase activity"/>
    <property type="evidence" value="ECO:0007669"/>
    <property type="project" value="UniProtKB-KW"/>
</dbReference>
<feature type="domain" description="Glycosyl transferase family 1" evidence="4">
    <location>
        <begin position="224"/>
        <end position="363"/>
    </location>
</feature>
<reference evidence="6" key="1">
    <citation type="submission" date="2020-02" db="EMBL/GenBank/DDBJ databases">
        <authorList>
            <person name="Meier V. D."/>
        </authorList>
    </citation>
    <scope>NUCLEOTIDE SEQUENCE</scope>
    <source>
        <strain evidence="6">AVDCRST_MAG16</strain>
    </source>
</reference>
<dbReference type="EMBL" id="CADCUE010000043">
    <property type="protein sequence ID" value="CAA9317133.1"/>
    <property type="molecule type" value="Genomic_DNA"/>
</dbReference>
<evidence type="ECO:0000256" key="2">
    <source>
        <dbReference type="ARBA" id="ARBA00022679"/>
    </source>
</evidence>
<dbReference type="GO" id="GO:1901137">
    <property type="term" value="P:carbohydrate derivative biosynthetic process"/>
    <property type="evidence" value="ECO:0007669"/>
    <property type="project" value="UniProtKB-ARBA"/>
</dbReference>
<feature type="transmembrane region" description="Helical" evidence="3">
    <location>
        <begin position="133"/>
        <end position="156"/>
    </location>
</feature>
<name>A0A6J4L1T7_9ACTN</name>
<organism evidence="6">
    <name type="scientific">uncultured Frankineae bacterium</name>
    <dbReference type="NCBI Taxonomy" id="437475"/>
    <lineage>
        <taxon>Bacteria</taxon>
        <taxon>Bacillati</taxon>
        <taxon>Actinomycetota</taxon>
        <taxon>Actinomycetes</taxon>
        <taxon>Frankiales</taxon>
        <taxon>environmental samples</taxon>
    </lineage>
</organism>
<evidence type="ECO:0000256" key="1">
    <source>
        <dbReference type="ARBA" id="ARBA00022676"/>
    </source>
</evidence>
<sequence>MTAERSGAQPSAGPGRALRVLHLTSSFPRHAGDHVAPFLLDLARAQHAAGLEVAVLAPHDRGARRTEDFGGVGVHRFRYASDHWERLSYRGGLLGRSRTPAGLALVPVFFAGFTISALRLARRFRPDVLHAHWWLPAGLCASLASRLLGLPLVVTLHGTDVHLLRSALLRRIGLNVLRRAALVAVVSEDLHRLAVDSLGLAPEQVVVLRMPVSRVPDPQPSPTGDPVRLVAAGRLSVEKGFDVLLEAVALAVADGVDVRLDLVGSGPEHDRLAALAAELDGRVRLIPAQPRDALWQLMDAAQVLVVPSRREGLGLVALEAIARGRPVIASRAGGLPEAVCDGVDGVLVEPEDARALADALRKLPLAAPTGAALERHAPAGVGEAHRAEYERLLTRR</sequence>
<proteinExistence type="predicted"/>
<dbReference type="SUPFAM" id="SSF53756">
    <property type="entry name" value="UDP-Glycosyltransferase/glycogen phosphorylase"/>
    <property type="match status" value="1"/>
</dbReference>
<protein>
    <recommendedName>
        <fullName evidence="7">Glycosyltransferase</fullName>
    </recommendedName>
</protein>
<dbReference type="Gene3D" id="3.40.50.2000">
    <property type="entry name" value="Glycogen Phosphorylase B"/>
    <property type="match status" value="2"/>
</dbReference>
<dbReference type="InterPro" id="IPR001296">
    <property type="entry name" value="Glyco_trans_1"/>
</dbReference>
<feature type="domain" description="Glycosyltransferase subfamily 4-like N-terminal" evidence="5">
    <location>
        <begin position="36"/>
        <end position="208"/>
    </location>
</feature>
<accession>A0A6J4L1T7</accession>
<evidence type="ECO:0000259" key="4">
    <source>
        <dbReference type="Pfam" id="PF00534"/>
    </source>
</evidence>
<keyword evidence="2" id="KW-0808">Transferase</keyword>
<dbReference type="InterPro" id="IPR028098">
    <property type="entry name" value="Glyco_trans_4-like_N"/>
</dbReference>
<evidence type="ECO:0000259" key="5">
    <source>
        <dbReference type="Pfam" id="PF13579"/>
    </source>
</evidence>
<dbReference type="PANTHER" id="PTHR45947">
    <property type="entry name" value="SULFOQUINOVOSYL TRANSFERASE SQD2"/>
    <property type="match status" value="1"/>
</dbReference>
<gene>
    <name evidence="6" type="ORF">AVDCRST_MAG16-546</name>
</gene>
<dbReference type="AlphaFoldDB" id="A0A6J4L1T7"/>
<evidence type="ECO:0000256" key="3">
    <source>
        <dbReference type="SAM" id="Phobius"/>
    </source>
</evidence>